<dbReference type="PANTHER" id="PTHR22803">
    <property type="entry name" value="MANNOSE, PHOSPHOLIPASE, LECTIN RECEPTOR RELATED"/>
    <property type="match status" value="1"/>
</dbReference>
<protein>
    <recommendedName>
        <fullName evidence="3">C-type lectin domain-containing protein</fullName>
    </recommendedName>
</protein>
<accession>A0AAE1A1Y0</accession>
<dbReference type="InterPro" id="IPR016186">
    <property type="entry name" value="C-type_lectin-like/link_sf"/>
</dbReference>
<dbReference type="PROSITE" id="PS50041">
    <property type="entry name" value="C_TYPE_LECTIN_2"/>
    <property type="match status" value="2"/>
</dbReference>
<gene>
    <name evidence="4" type="ORF">RRG08_005832</name>
</gene>
<keyword evidence="2" id="KW-0472">Membrane</keyword>
<dbReference type="AlphaFoldDB" id="A0AAE1A1Y0"/>
<dbReference type="InterPro" id="IPR016187">
    <property type="entry name" value="CTDL_fold"/>
</dbReference>
<proteinExistence type="predicted"/>
<dbReference type="InterPro" id="IPR050111">
    <property type="entry name" value="C-type_lectin/snaclec_domain"/>
</dbReference>
<feature type="domain" description="C-type lectin" evidence="3">
    <location>
        <begin position="155"/>
        <end position="279"/>
    </location>
</feature>
<keyword evidence="2" id="KW-0812">Transmembrane</keyword>
<dbReference type="InterPro" id="IPR001304">
    <property type="entry name" value="C-type_lectin-like"/>
</dbReference>
<evidence type="ECO:0000259" key="3">
    <source>
        <dbReference type="PROSITE" id="PS50041"/>
    </source>
</evidence>
<dbReference type="SUPFAM" id="SSF56436">
    <property type="entry name" value="C-type lectin-like"/>
    <property type="match status" value="2"/>
</dbReference>
<organism evidence="4 5">
    <name type="scientific">Elysia crispata</name>
    <name type="common">lettuce slug</name>
    <dbReference type="NCBI Taxonomy" id="231223"/>
    <lineage>
        <taxon>Eukaryota</taxon>
        <taxon>Metazoa</taxon>
        <taxon>Spiralia</taxon>
        <taxon>Lophotrochozoa</taxon>
        <taxon>Mollusca</taxon>
        <taxon>Gastropoda</taxon>
        <taxon>Heterobranchia</taxon>
        <taxon>Euthyneura</taxon>
        <taxon>Panpulmonata</taxon>
        <taxon>Sacoglossa</taxon>
        <taxon>Placobranchoidea</taxon>
        <taxon>Plakobranchidae</taxon>
        <taxon>Elysia</taxon>
    </lineage>
</organism>
<feature type="compositionally biased region" description="Low complexity" evidence="1">
    <location>
        <begin position="394"/>
        <end position="416"/>
    </location>
</feature>
<evidence type="ECO:0000256" key="2">
    <source>
        <dbReference type="SAM" id="Phobius"/>
    </source>
</evidence>
<dbReference type="Proteomes" id="UP001283361">
    <property type="component" value="Unassembled WGS sequence"/>
</dbReference>
<evidence type="ECO:0000313" key="5">
    <source>
        <dbReference type="Proteomes" id="UP001283361"/>
    </source>
</evidence>
<reference evidence="4" key="1">
    <citation type="journal article" date="2023" name="G3 (Bethesda)">
        <title>A reference genome for the long-term kleptoplast-retaining sea slug Elysia crispata morphotype clarki.</title>
        <authorList>
            <person name="Eastman K.E."/>
            <person name="Pendleton A.L."/>
            <person name="Shaikh M.A."/>
            <person name="Suttiyut T."/>
            <person name="Ogas R."/>
            <person name="Tomko P."/>
            <person name="Gavelis G."/>
            <person name="Widhalm J.R."/>
            <person name="Wisecaver J.H."/>
        </authorList>
    </citation>
    <scope>NUCLEOTIDE SEQUENCE</scope>
    <source>
        <strain evidence="4">ECLA1</strain>
    </source>
</reference>
<dbReference type="Pfam" id="PF00059">
    <property type="entry name" value="Lectin_C"/>
    <property type="match status" value="2"/>
</dbReference>
<dbReference type="SMART" id="SM00034">
    <property type="entry name" value="CLECT"/>
    <property type="match status" value="2"/>
</dbReference>
<evidence type="ECO:0000313" key="4">
    <source>
        <dbReference type="EMBL" id="KAK3779813.1"/>
    </source>
</evidence>
<dbReference type="EMBL" id="JAWDGP010002802">
    <property type="protein sequence ID" value="KAK3779813.1"/>
    <property type="molecule type" value="Genomic_DNA"/>
</dbReference>
<name>A0AAE1A1Y0_9GAST</name>
<sequence length="424" mass="47285">SCEPDYYDVAQTGTCVIIRDHQTHFDRARFLCGTKQSDLVKVVDSKMNSMLAILMNIRSNEARKQFPNDYYIGLRWLQTVKEFRWLNETTEAGYIHSSLKGPELTQKRCVRVKHKNGVVLKWYAGDCTTHLPYVCEKPAKHGSAMCPKEWLPSSPSGTCIKFYHFQKTWKGARAECRSVGADLVTIADHAMNSFIWEQVAFHEKTTYWFGLNDLKKNDVLRYLDTVDEVVYTQWDLDEPKKTPASDCGIIINKYTTSGDSKAMSWRTAPCTETHKFICEKFSDCQNKYNGMVCPVNCNTTNCLSKICNIRNGTCNLGCEPGYQGLACRAPIQKNENSKDTSRNSGLSAASIGVGLVLLGLCLAFVVLGLILRNRKIKEDKPEPAEPIAVETLKSASESSDNPSSPNSPSTGTSSDADSSEAENS</sequence>
<feature type="domain" description="C-type lectin" evidence="3">
    <location>
        <begin position="11"/>
        <end position="136"/>
    </location>
</feature>
<keyword evidence="5" id="KW-1185">Reference proteome</keyword>
<comment type="caution">
    <text evidence="4">The sequence shown here is derived from an EMBL/GenBank/DDBJ whole genome shotgun (WGS) entry which is preliminary data.</text>
</comment>
<evidence type="ECO:0000256" key="1">
    <source>
        <dbReference type="SAM" id="MobiDB-lite"/>
    </source>
</evidence>
<dbReference type="CDD" id="cd00037">
    <property type="entry name" value="CLECT"/>
    <property type="match status" value="2"/>
</dbReference>
<keyword evidence="2" id="KW-1133">Transmembrane helix</keyword>
<feature type="transmembrane region" description="Helical" evidence="2">
    <location>
        <begin position="346"/>
        <end position="371"/>
    </location>
</feature>
<feature type="non-terminal residue" evidence="4">
    <location>
        <position position="1"/>
    </location>
</feature>
<dbReference type="Gene3D" id="3.10.100.10">
    <property type="entry name" value="Mannose-Binding Protein A, subunit A"/>
    <property type="match status" value="2"/>
</dbReference>
<feature type="region of interest" description="Disordered" evidence="1">
    <location>
        <begin position="378"/>
        <end position="424"/>
    </location>
</feature>